<feature type="region of interest" description="Disordered" evidence="1">
    <location>
        <begin position="1"/>
        <end position="232"/>
    </location>
</feature>
<dbReference type="EMBL" id="OX459957">
    <property type="protein sequence ID" value="CAI9163490.1"/>
    <property type="molecule type" value="Genomic_DNA"/>
</dbReference>
<protein>
    <recommendedName>
        <fullName evidence="4">Basic proline-rich protein-like</fullName>
    </recommendedName>
</protein>
<feature type="compositionally biased region" description="Basic and acidic residues" evidence="1">
    <location>
        <begin position="28"/>
        <end position="46"/>
    </location>
</feature>
<feature type="compositionally biased region" description="Pro residues" evidence="1">
    <location>
        <begin position="209"/>
        <end position="225"/>
    </location>
</feature>
<keyword evidence="3" id="KW-1185">Reference proteome</keyword>
<evidence type="ECO:0000256" key="1">
    <source>
        <dbReference type="SAM" id="MobiDB-lite"/>
    </source>
</evidence>
<sequence>MSKKEEVESGGMDQPGSLSKSPKVQESPPKDSETEHTVRGPSERPLPRPRLRPVLTPPGGPRRGPAASQGRVLRRRRRRRLLRSPMSVGPSSPLPGAQGPGPGGRAAPPPRRLTGRPWPLPLPSRPVAASSSSPHPARAQSARSPRAPPPAPHSSPPLPGGGCGASPERARVPRPEDGWMERARTRACARAPLSPSLRAGARPSASALQPPPLPPPAPPQHPAPALPSSSFFRFRAPSDCSRLLEGPERVHLPGGRSSAAFAPGGGDRAGRRGATPPSKVPADGDGGGDMGGAFGSHLGQSPSCLGPAGPIGFRWVERRSRSHTCSPFLLPEPTLDPPPLLSAACQAVARPFLRPSSSPLCVPISARSHSPSSGAKGLSQPQ</sequence>
<reference evidence="2" key="1">
    <citation type="submission" date="2023-04" db="EMBL/GenBank/DDBJ databases">
        <authorList>
            <consortium name="ELIXIR-Norway"/>
        </authorList>
    </citation>
    <scope>NUCLEOTIDE SEQUENCE [LARGE SCALE GENOMIC DNA]</scope>
</reference>
<feature type="compositionally biased region" description="Polar residues" evidence="1">
    <location>
        <begin position="367"/>
        <end position="382"/>
    </location>
</feature>
<accession>A0ABN8YQZ0</accession>
<name>A0ABN8YQZ0_RANTA</name>
<feature type="compositionally biased region" description="Basic and acidic residues" evidence="1">
    <location>
        <begin position="168"/>
        <end position="184"/>
    </location>
</feature>
<gene>
    <name evidence="2" type="ORF">MRATA1EN1_LOCUS12452</name>
</gene>
<feature type="compositionally biased region" description="Gly residues" evidence="1">
    <location>
        <begin position="284"/>
        <end position="294"/>
    </location>
</feature>
<feature type="compositionally biased region" description="Pro residues" evidence="1">
    <location>
        <begin position="146"/>
        <end position="159"/>
    </location>
</feature>
<feature type="compositionally biased region" description="Low complexity" evidence="1">
    <location>
        <begin position="125"/>
        <end position="145"/>
    </location>
</feature>
<organism evidence="2 3">
    <name type="scientific">Rangifer tarandus platyrhynchus</name>
    <name type="common">Svalbard reindeer</name>
    <dbReference type="NCBI Taxonomy" id="3082113"/>
    <lineage>
        <taxon>Eukaryota</taxon>
        <taxon>Metazoa</taxon>
        <taxon>Chordata</taxon>
        <taxon>Craniata</taxon>
        <taxon>Vertebrata</taxon>
        <taxon>Euteleostomi</taxon>
        <taxon>Mammalia</taxon>
        <taxon>Eutheria</taxon>
        <taxon>Laurasiatheria</taxon>
        <taxon>Artiodactyla</taxon>
        <taxon>Ruminantia</taxon>
        <taxon>Pecora</taxon>
        <taxon>Cervidae</taxon>
        <taxon>Odocoileinae</taxon>
        <taxon>Rangifer</taxon>
    </lineage>
</organism>
<proteinExistence type="predicted"/>
<feature type="region of interest" description="Disordered" evidence="1">
    <location>
        <begin position="245"/>
        <end position="301"/>
    </location>
</feature>
<evidence type="ECO:0000313" key="2">
    <source>
        <dbReference type="EMBL" id="CAI9163490.1"/>
    </source>
</evidence>
<feature type="region of interest" description="Disordered" evidence="1">
    <location>
        <begin position="363"/>
        <end position="382"/>
    </location>
</feature>
<feature type="compositionally biased region" description="Basic residues" evidence="1">
    <location>
        <begin position="72"/>
        <end position="82"/>
    </location>
</feature>
<dbReference type="Proteomes" id="UP001176941">
    <property type="component" value="Chromosome 21"/>
</dbReference>
<evidence type="ECO:0000313" key="3">
    <source>
        <dbReference type="Proteomes" id="UP001176941"/>
    </source>
</evidence>
<evidence type="ECO:0008006" key="4">
    <source>
        <dbReference type="Google" id="ProtNLM"/>
    </source>
</evidence>